<dbReference type="Proteomes" id="UP000221495">
    <property type="component" value="Segment"/>
</dbReference>
<protein>
    <submittedName>
        <fullName evidence="1">Uncharacterized protein</fullName>
    </submittedName>
</protein>
<evidence type="ECO:0000313" key="1">
    <source>
        <dbReference type="EMBL" id="ALY09412.1"/>
    </source>
</evidence>
<gene>
    <name evidence="1" type="primary">9</name>
    <name evidence="1" type="ORF">JOANN_9</name>
</gene>
<dbReference type="EMBL" id="KU160652">
    <property type="protein sequence ID" value="ALY09412.1"/>
    <property type="molecule type" value="Genomic_DNA"/>
</dbReference>
<accession>A0A0U4JHK8</accession>
<dbReference type="KEGG" id="vg:40078553"/>
<dbReference type="OrthoDB" id="40677at10239"/>
<keyword evidence="2" id="KW-1185">Reference proteome</keyword>
<organism evidence="1 2">
    <name type="scientific">Arthrobacter phage Joann</name>
    <dbReference type="NCBI Taxonomy" id="1772303"/>
    <lineage>
        <taxon>Viruses</taxon>
        <taxon>Duplodnaviria</taxon>
        <taxon>Heunggongvirae</taxon>
        <taxon>Uroviricota</taxon>
        <taxon>Caudoviricetes</taxon>
        <taxon>Korravirus</taxon>
        <taxon>Korravirus joann</taxon>
    </lineage>
</organism>
<evidence type="ECO:0000313" key="2">
    <source>
        <dbReference type="Proteomes" id="UP000221495"/>
    </source>
</evidence>
<reference evidence="1 2" key="1">
    <citation type="submission" date="2015-11" db="EMBL/GenBank/DDBJ databases">
        <authorList>
            <person name="Ott C.T."/>
            <person name="Jacobs-Sera D."/>
            <person name="Guerrero C.A."/>
            <person name="Bowman C.A."/>
            <person name="Russell D.A."/>
            <person name="Pope W.H."/>
            <person name="Hatfull G.F."/>
        </authorList>
    </citation>
    <scope>NUCLEOTIDE SEQUENCE [LARGE SCALE GENOMIC DNA]</scope>
</reference>
<dbReference type="GeneID" id="40078553"/>
<sequence>MASVDEQYKLRMAGQAPTVAAQAALTAAPSAAAPTKVEFDKVVADNVAMRSKINELIAALKTAGIMA</sequence>
<dbReference type="RefSeq" id="YP_009602689.1">
    <property type="nucleotide sequence ID" value="NC_041942.1"/>
</dbReference>
<proteinExistence type="predicted"/>
<name>A0A0U4JHK8_9CAUD</name>